<dbReference type="AlphaFoldDB" id="A0A319EFS4"/>
<evidence type="ECO:0000256" key="1">
    <source>
        <dbReference type="SAM" id="MobiDB-lite"/>
    </source>
</evidence>
<evidence type="ECO:0000313" key="3">
    <source>
        <dbReference type="Proteomes" id="UP000248423"/>
    </source>
</evidence>
<reference evidence="2 3" key="1">
    <citation type="submission" date="2018-02" db="EMBL/GenBank/DDBJ databases">
        <title>The genomes of Aspergillus section Nigri reveals drivers in fungal speciation.</title>
        <authorList>
            <consortium name="DOE Joint Genome Institute"/>
            <person name="Vesth T.C."/>
            <person name="Nybo J."/>
            <person name="Theobald S."/>
            <person name="Brandl J."/>
            <person name="Frisvad J.C."/>
            <person name="Nielsen K.F."/>
            <person name="Lyhne E.K."/>
            <person name="Kogle M.E."/>
            <person name="Kuo A."/>
            <person name="Riley R."/>
            <person name="Clum A."/>
            <person name="Nolan M."/>
            <person name="Lipzen A."/>
            <person name="Salamov A."/>
            <person name="Henrissat B."/>
            <person name="Wiebenga A."/>
            <person name="De vries R.P."/>
            <person name="Grigoriev I.V."/>
            <person name="Mortensen U.H."/>
            <person name="Andersen M.R."/>
            <person name="Baker S.E."/>
        </authorList>
    </citation>
    <scope>NUCLEOTIDE SEQUENCE [LARGE SCALE GENOMIC DNA]</scope>
    <source>
        <strain evidence="2 3">CBS 121057</strain>
    </source>
</reference>
<evidence type="ECO:0000313" key="2">
    <source>
        <dbReference type="EMBL" id="PYI08410.1"/>
    </source>
</evidence>
<evidence type="ECO:0008006" key="4">
    <source>
        <dbReference type="Google" id="ProtNLM"/>
    </source>
</evidence>
<dbReference type="InterPro" id="IPR027417">
    <property type="entry name" value="P-loop_NTPase"/>
</dbReference>
<accession>A0A319EFS4</accession>
<dbReference type="EMBL" id="KZ826335">
    <property type="protein sequence ID" value="PYI08410.1"/>
    <property type="molecule type" value="Genomic_DNA"/>
</dbReference>
<dbReference type="SUPFAM" id="SSF52540">
    <property type="entry name" value="P-loop containing nucleoside triphosphate hydrolases"/>
    <property type="match status" value="1"/>
</dbReference>
<sequence>MDSLRDAENEISESFSPCSAPFLDDSLLEEDTVKYHMSLLPNATQAGDEGFEQAPIVSSSVLNKNQTQENKITQYGLLAATRTLPSTDPEQDPRLFFNISHPSSVFICGSQASGKSHTLSCLLENCLIPSKAGRLPNPLTAVVFHYDTFISDDSGYPCEAAFLSSHPDVKVRVLCSPTNFWTMKQTYSKFNITVEPLHIDQKDLNTKRMMDLMAVSQTDGDMPLYMHTVKRILRQMRIRQQEAHTGFSYTDFKARILSARLTPAQVEPLKQRLDTLESFMAQAQVTARPSKDGQKRGSLWDAVPGLLTIVDLSCPCISPETACSLFNICLGIFLKPDQQEVGRVIALDEAHKFMTTTPEARTFTETLLSSVRLQRHLGARIIISTQEPTISTALLNLCTVIIVHRFTSPEWLRILQKHVAGAAMSPFTSASAPAPNSTSSNDAGAEEGNEATKSLFERIVRLGVGEALVFAPSAVVVNGQVGGDDGCEVRKLGEGGLRVMVRKRLTVDGGKSVLSG</sequence>
<protein>
    <recommendedName>
        <fullName evidence="4">P-loop containing nucleoside triphosphate hydrolase protein</fullName>
    </recommendedName>
</protein>
<dbReference type="OrthoDB" id="2316594at2759"/>
<name>A0A319EFS4_ASPSB</name>
<feature type="compositionally biased region" description="Low complexity" evidence="1">
    <location>
        <begin position="428"/>
        <end position="443"/>
    </location>
</feature>
<feature type="region of interest" description="Disordered" evidence="1">
    <location>
        <begin position="428"/>
        <end position="448"/>
    </location>
</feature>
<dbReference type="STRING" id="1448318.A0A319EFS4"/>
<dbReference type="Gene3D" id="3.40.50.300">
    <property type="entry name" value="P-loop containing nucleotide triphosphate hydrolases"/>
    <property type="match status" value="1"/>
</dbReference>
<proteinExistence type="predicted"/>
<dbReference type="VEuPathDB" id="FungiDB:BO78DRAFT_441894"/>
<organism evidence="2 3">
    <name type="scientific">Aspergillus sclerotiicarbonarius (strain CBS 121057 / IBT 28362)</name>
    <dbReference type="NCBI Taxonomy" id="1448318"/>
    <lineage>
        <taxon>Eukaryota</taxon>
        <taxon>Fungi</taxon>
        <taxon>Dikarya</taxon>
        <taxon>Ascomycota</taxon>
        <taxon>Pezizomycotina</taxon>
        <taxon>Eurotiomycetes</taxon>
        <taxon>Eurotiomycetidae</taxon>
        <taxon>Eurotiales</taxon>
        <taxon>Aspergillaceae</taxon>
        <taxon>Aspergillus</taxon>
        <taxon>Aspergillus subgen. Circumdati</taxon>
    </lineage>
</organism>
<dbReference type="Proteomes" id="UP000248423">
    <property type="component" value="Unassembled WGS sequence"/>
</dbReference>
<gene>
    <name evidence="2" type="ORF">BO78DRAFT_441894</name>
</gene>
<keyword evidence="3" id="KW-1185">Reference proteome</keyword>